<organism evidence="1">
    <name type="scientific">uncultured Chloroflexota bacterium</name>
    <dbReference type="NCBI Taxonomy" id="166587"/>
    <lineage>
        <taxon>Bacteria</taxon>
        <taxon>Bacillati</taxon>
        <taxon>Chloroflexota</taxon>
        <taxon>environmental samples</taxon>
    </lineage>
</organism>
<dbReference type="EMBL" id="CADCTC010000198">
    <property type="protein sequence ID" value="CAA9278123.1"/>
    <property type="molecule type" value="Genomic_DNA"/>
</dbReference>
<dbReference type="AlphaFoldDB" id="A0A6J4JF62"/>
<gene>
    <name evidence="1" type="ORF">AVDCRST_MAG77-3575</name>
</gene>
<proteinExistence type="predicted"/>
<accession>A0A6J4JF62</accession>
<evidence type="ECO:0000313" key="1">
    <source>
        <dbReference type="EMBL" id="CAA9278123.1"/>
    </source>
</evidence>
<name>A0A6J4JF62_9CHLR</name>
<sequence>MQHPVQVVKAPASGSAEDLTPRLPFAWWLVEHGRLSG</sequence>
<protein>
    <submittedName>
        <fullName evidence="1">Uncharacterized protein</fullName>
    </submittedName>
</protein>
<reference evidence="1" key="1">
    <citation type="submission" date="2020-02" db="EMBL/GenBank/DDBJ databases">
        <authorList>
            <person name="Meier V. D."/>
        </authorList>
    </citation>
    <scope>NUCLEOTIDE SEQUENCE</scope>
    <source>
        <strain evidence="1">AVDCRST_MAG77</strain>
    </source>
</reference>